<dbReference type="CDD" id="cd01949">
    <property type="entry name" value="GGDEF"/>
    <property type="match status" value="1"/>
</dbReference>
<comment type="catalytic activity">
    <reaction evidence="3">
        <text>2 GTP = 3',3'-c-di-GMP + 2 diphosphate</text>
        <dbReference type="Rhea" id="RHEA:24898"/>
        <dbReference type="ChEBI" id="CHEBI:33019"/>
        <dbReference type="ChEBI" id="CHEBI:37565"/>
        <dbReference type="ChEBI" id="CHEBI:58805"/>
        <dbReference type="EC" id="2.7.7.65"/>
    </reaction>
</comment>
<feature type="domain" description="Response regulatory" evidence="5">
    <location>
        <begin position="2"/>
        <end position="117"/>
    </location>
</feature>
<keyword evidence="4" id="KW-0597">Phosphoprotein</keyword>
<reference evidence="7" key="1">
    <citation type="submission" date="2022-07" db="EMBL/GenBank/DDBJ databases">
        <title>Alkalimarinus sp. nov., isolated from gut of a Alitta virens.</title>
        <authorList>
            <person name="Yang A.I."/>
            <person name="Shin N.-R."/>
        </authorList>
    </citation>
    <scope>NUCLEOTIDE SEQUENCE</scope>
    <source>
        <strain evidence="7">FA028</strain>
    </source>
</reference>
<dbReference type="SUPFAM" id="SSF52172">
    <property type="entry name" value="CheY-like"/>
    <property type="match status" value="1"/>
</dbReference>
<dbReference type="FunFam" id="3.30.70.270:FF:000001">
    <property type="entry name" value="Diguanylate cyclase domain protein"/>
    <property type="match status" value="1"/>
</dbReference>
<dbReference type="InterPro" id="IPR001789">
    <property type="entry name" value="Sig_transdc_resp-reg_receiver"/>
</dbReference>
<gene>
    <name evidence="7" type="ORF">NNL22_02365</name>
</gene>
<dbReference type="GO" id="GO:1902201">
    <property type="term" value="P:negative regulation of bacterial-type flagellum-dependent cell motility"/>
    <property type="evidence" value="ECO:0007669"/>
    <property type="project" value="TreeGrafter"/>
</dbReference>
<dbReference type="RefSeq" id="WP_251813041.1">
    <property type="nucleotide sequence ID" value="NZ_CP101527.1"/>
</dbReference>
<dbReference type="GO" id="GO:0005886">
    <property type="term" value="C:plasma membrane"/>
    <property type="evidence" value="ECO:0007669"/>
    <property type="project" value="TreeGrafter"/>
</dbReference>
<evidence type="ECO:0000256" key="4">
    <source>
        <dbReference type="PROSITE-ProRule" id="PRU00169"/>
    </source>
</evidence>
<protein>
    <recommendedName>
        <fullName evidence="2">diguanylate cyclase</fullName>
        <ecNumber evidence="2">2.7.7.65</ecNumber>
    </recommendedName>
</protein>
<keyword evidence="7" id="KW-0548">Nucleotidyltransferase</keyword>
<dbReference type="InterPro" id="IPR029787">
    <property type="entry name" value="Nucleotide_cyclase"/>
</dbReference>
<dbReference type="SMART" id="SM00267">
    <property type="entry name" value="GGDEF"/>
    <property type="match status" value="1"/>
</dbReference>
<dbReference type="Proteomes" id="UP001164472">
    <property type="component" value="Chromosome"/>
</dbReference>
<sequence>MKVLLVDDSPVDRVISEAFLLELGHEVILGENGQQALELYREHDPDIILMDEVMPVMRGHEAAKAIRAHEDNWVPIIFLSARFTAEDITAGIDAGGDDYLAKPLDQQVLAAKMKAMERISKMRQRLLEVSEALESANVELKRLADVDGLTGLANRRYMDRFLSHEVARCSRNQEPLTVIMCDIDEFKRYNDFYGHLKGDDCIKMIANTLMSSSKRATDLAARFGGEEFALILPNTTEADAIGLAENIRKKVEELDIMHEKSSVKDCVTLSMGIYNDVPTKMLRGEDYLNLADKALYHAKQTGRNKVVNYSDID</sequence>
<dbReference type="Pfam" id="PF00072">
    <property type="entry name" value="Response_reg"/>
    <property type="match status" value="1"/>
</dbReference>
<evidence type="ECO:0000256" key="2">
    <source>
        <dbReference type="ARBA" id="ARBA00012528"/>
    </source>
</evidence>
<dbReference type="InterPro" id="IPR000160">
    <property type="entry name" value="GGDEF_dom"/>
</dbReference>
<proteinExistence type="predicted"/>
<feature type="domain" description="GGDEF" evidence="6">
    <location>
        <begin position="174"/>
        <end position="311"/>
    </location>
</feature>
<evidence type="ECO:0000259" key="6">
    <source>
        <dbReference type="PROSITE" id="PS50887"/>
    </source>
</evidence>
<dbReference type="PROSITE" id="PS50887">
    <property type="entry name" value="GGDEF"/>
    <property type="match status" value="1"/>
</dbReference>
<dbReference type="PANTHER" id="PTHR45138">
    <property type="entry name" value="REGULATORY COMPONENTS OF SENSORY TRANSDUCTION SYSTEM"/>
    <property type="match status" value="1"/>
</dbReference>
<evidence type="ECO:0000259" key="5">
    <source>
        <dbReference type="PROSITE" id="PS50110"/>
    </source>
</evidence>
<dbReference type="SMART" id="SM00448">
    <property type="entry name" value="REC"/>
    <property type="match status" value="1"/>
</dbReference>
<evidence type="ECO:0000256" key="1">
    <source>
        <dbReference type="ARBA" id="ARBA00001946"/>
    </source>
</evidence>
<dbReference type="NCBIfam" id="TIGR00254">
    <property type="entry name" value="GGDEF"/>
    <property type="match status" value="1"/>
</dbReference>
<evidence type="ECO:0000313" key="7">
    <source>
        <dbReference type="EMBL" id="UZW75463.1"/>
    </source>
</evidence>
<comment type="cofactor">
    <cofactor evidence="1">
        <name>Mg(2+)</name>
        <dbReference type="ChEBI" id="CHEBI:18420"/>
    </cofactor>
</comment>
<dbReference type="Gene3D" id="3.40.50.2300">
    <property type="match status" value="1"/>
</dbReference>
<dbReference type="SUPFAM" id="SSF55073">
    <property type="entry name" value="Nucleotide cyclase"/>
    <property type="match status" value="1"/>
</dbReference>
<dbReference type="Gene3D" id="3.30.70.270">
    <property type="match status" value="1"/>
</dbReference>
<dbReference type="KEGG" id="asem:NNL22_02365"/>
<dbReference type="GO" id="GO:0052621">
    <property type="term" value="F:diguanylate cyclase activity"/>
    <property type="evidence" value="ECO:0007669"/>
    <property type="project" value="UniProtKB-EC"/>
</dbReference>
<dbReference type="InterPro" id="IPR043128">
    <property type="entry name" value="Rev_trsase/Diguanyl_cyclase"/>
</dbReference>
<keyword evidence="8" id="KW-1185">Reference proteome</keyword>
<dbReference type="AlphaFoldDB" id="A0A9E8HIT7"/>
<dbReference type="InterPro" id="IPR050469">
    <property type="entry name" value="Diguanylate_Cyclase"/>
</dbReference>
<accession>A0A9E8HIT7</accession>
<evidence type="ECO:0000313" key="8">
    <source>
        <dbReference type="Proteomes" id="UP001164472"/>
    </source>
</evidence>
<evidence type="ECO:0000256" key="3">
    <source>
        <dbReference type="ARBA" id="ARBA00034247"/>
    </source>
</evidence>
<dbReference type="GO" id="GO:0043709">
    <property type="term" value="P:cell adhesion involved in single-species biofilm formation"/>
    <property type="evidence" value="ECO:0007669"/>
    <property type="project" value="TreeGrafter"/>
</dbReference>
<dbReference type="EMBL" id="CP101527">
    <property type="protein sequence ID" value="UZW75463.1"/>
    <property type="molecule type" value="Genomic_DNA"/>
</dbReference>
<dbReference type="CDD" id="cd17546">
    <property type="entry name" value="REC_hyHK_CKI1_RcsC-like"/>
    <property type="match status" value="1"/>
</dbReference>
<dbReference type="PANTHER" id="PTHR45138:SF9">
    <property type="entry name" value="DIGUANYLATE CYCLASE DGCM-RELATED"/>
    <property type="match status" value="1"/>
</dbReference>
<keyword evidence="7" id="KW-0808">Transferase</keyword>
<feature type="modified residue" description="4-aspartylphosphate" evidence="4">
    <location>
        <position position="51"/>
    </location>
</feature>
<dbReference type="GO" id="GO:0000160">
    <property type="term" value="P:phosphorelay signal transduction system"/>
    <property type="evidence" value="ECO:0007669"/>
    <property type="project" value="InterPro"/>
</dbReference>
<dbReference type="InterPro" id="IPR011006">
    <property type="entry name" value="CheY-like_superfamily"/>
</dbReference>
<organism evidence="7 8">
    <name type="scientific">Alkalimarinus sediminis</name>
    <dbReference type="NCBI Taxonomy" id="1632866"/>
    <lineage>
        <taxon>Bacteria</taxon>
        <taxon>Pseudomonadati</taxon>
        <taxon>Pseudomonadota</taxon>
        <taxon>Gammaproteobacteria</taxon>
        <taxon>Alteromonadales</taxon>
        <taxon>Alteromonadaceae</taxon>
        <taxon>Alkalimarinus</taxon>
    </lineage>
</organism>
<dbReference type="EC" id="2.7.7.65" evidence="2"/>
<dbReference type="Pfam" id="PF00990">
    <property type="entry name" value="GGDEF"/>
    <property type="match status" value="1"/>
</dbReference>
<dbReference type="PROSITE" id="PS50110">
    <property type="entry name" value="RESPONSE_REGULATORY"/>
    <property type="match status" value="1"/>
</dbReference>
<name>A0A9E8HIT7_9ALTE</name>